<keyword evidence="2" id="KW-1185">Reference proteome</keyword>
<organism evidence="1 2">
    <name type="scientific">Cyphomyrmex costatus</name>
    <dbReference type="NCBI Taxonomy" id="456900"/>
    <lineage>
        <taxon>Eukaryota</taxon>
        <taxon>Metazoa</taxon>
        <taxon>Ecdysozoa</taxon>
        <taxon>Arthropoda</taxon>
        <taxon>Hexapoda</taxon>
        <taxon>Insecta</taxon>
        <taxon>Pterygota</taxon>
        <taxon>Neoptera</taxon>
        <taxon>Endopterygota</taxon>
        <taxon>Hymenoptera</taxon>
        <taxon>Apocrita</taxon>
        <taxon>Aculeata</taxon>
        <taxon>Formicoidea</taxon>
        <taxon>Formicidae</taxon>
        <taxon>Myrmicinae</taxon>
        <taxon>Cyphomyrmex</taxon>
    </lineage>
</organism>
<evidence type="ECO:0000313" key="2">
    <source>
        <dbReference type="Proteomes" id="UP000078542"/>
    </source>
</evidence>
<gene>
    <name evidence="1" type="ORF">ALC62_05748</name>
</gene>
<accession>A0A195CRM2</accession>
<dbReference type="Proteomes" id="UP000078542">
    <property type="component" value="Unassembled WGS sequence"/>
</dbReference>
<sequence>MINRFAECLQNRRVALHARAKEREKGNLGWRNNSIASGLKKYHVRRE</sequence>
<name>A0A195CRM2_9HYME</name>
<evidence type="ECO:0000313" key="1">
    <source>
        <dbReference type="EMBL" id="KYN03356.1"/>
    </source>
</evidence>
<protein>
    <submittedName>
        <fullName evidence="1">Uncharacterized protein</fullName>
    </submittedName>
</protein>
<proteinExistence type="predicted"/>
<dbReference type="AlphaFoldDB" id="A0A195CRM2"/>
<dbReference type="EMBL" id="KQ977349">
    <property type="protein sequence ID" value="KYN03356.1"/>
    <property type="molecule type" value="Genomic_DNA"/>
</dbReference>
<reference evidence="1 2" key="1">
    <citation type="submission" date="2016-03" db="EMBL/GenBank/DDBJ databases">
        <title>Cyphomyrmex costatus WGS genome.</title>
        <authorList>
            <person name="Nygaard S."/>
            <person name="Hu H."/>
            <person name="Boomsma J."/>
            <person name="Zhang G."/>
        </authorList>
    </citation>
    <scope>NUCLEOTIDE SEQUENCE [LARGE SCALE GENOMIC DNA]</scope>
    <source>
        <strain evidence="1">MS0001</strain>
        <tissue evidence="1">Whole body</tissue>
    </source>
</reference>